<dbReference type="PANTHER" id="PTHR43827">
    <property type="entry name" value="2,5-DIKETO-D-GLUCONIC ACID REDUCTASE"/>
    <property type="match status" value="1"/>
</dbReference>
<dbReference type="PROSITE" id="PS00062">
    <property type="entry name" value="ALDOKETO_REDUCTASE_2"/>
    <property type="match status" value="1"/>
</dbReference>
<evidence type="ECO:0000256" key="1">
    <source>
        <dbReference type="ARBA" id="ARBA00007905"/>
    </source>
</evidence>
<dbReference type="GO" id="GO:0016616">
    <property type="term" value="F:oxidoreductase activity, acting on the CH-OH group of donors, NAD or NADP as acceptor"/>
    <property type="evidence" value="ECO:0007669"/>
    <property type="project" value="UniProtKB-ARBA"/>
</dbReference>
<dbReference type="InterPro" id="IPR020471">
    <property type="entry name" value="AKR"/>
</dbReference>
<dbReference type="EMBL" id="HBNS01040968">
    <property type="protein sequence ID" value="CAE4639416.1"/>
    <property type="molecule type" value="Transcribed_RNA"/>
</dbReference>
<dbReference type="AlphaFoldDB" id="A0A7S4SBQ3"/>
<sequence length="284" mass="32418">MKCEEEEDRLPEYIKEAGPPPHLDKDNAFKESWRALEDIFLGKISLGENPPLVESIGVSNFDIHDLKELVNNSRITPHILQGNVWSYVFDPFLIDYCRKTDIHFQAYNVINGIHDRHDVSPRAFSLLMLIAEELSSTSKHGYAPAHVILKWLIQNKVSVIPRTRQLGHLQENSPLTLATMPDLVPSQEEKVRIAVAALLKGQDLDQPLATFINKKDAGNLHLFWKSHDGNEIAIRNNLLPGEEFQTITYPGHVFVIYDHTRSQRKELMIGADFGETQQFHIDEL</sequence>
<dbReference type="SUPFAM" id="SSF51430">
    <property type="entry name" value="NAD(P)-linked oxidoreductase"/>
    <property type="match status" value="1"/>
</dbReference>
<organism evidence="5">
    <name type="scientific">Ditylum brightwellii</name>
    <dbReference type="NCBI Taxonomy" id="49249"/>
    <lineage>
        <taxon>Eukaryota</taxon>
        <taxon>Sar</taxon>
        <taxon>Stramenopiles</taxon>
        <taxon>Ochrophyta</taxon>
        <taxon>Bacillariophyta</taxon>
        <taxon>Mediophyceae</taxon>
        <taxon>Lithodesmiophycidae</taxon>
        <taxon>Lithodesmiales</taxon>
        <taxon>Lithodesmiaceae</taxon>
        <taxon>Ditylum</taxon>
    </lineage>
</organism>
<dbReference type="Pfam" id="PF00248">
    <property type="entry name" value="Aldo_ket_red"/>
    <property type="match status" value="1"/>
</dbReference>
<dbReference type="Gene3D" id="2.60.40.780">
    <property type="entry name" value="von Hippel-Lindau disease tumour suppressor, beta domain"/>
    <property type="match status" value="1"/>
</dbReference>
<evidence type="ECO:0000259" key="4">
    <source>
        <dbReference type="Pfam" id="PF00248"/>
    </source>
</evidence>
<dbReference type="InterPro" id="IPR037140">
    <property type="entry name" value="VHL_beta_dom_sf"/>
</dbReference>
<dbReference type="PANTHER" id="PTHR43827:SF3">
    <property type="entry name" value="NADP-DEPENDENT OXIDOREDUCTASE DOMAIN-CONTAINING PROTEIN"/>
    <property type="match status" value="1"/>
</dbReference>
<dbReference type="InterPro" id="IPR023210">
    <property type="entry name" value="NADP_OxRdtase_dom"/>
</dbReference>
<dbReference type="Gene3D" id="3.20.20.100">
    <property type="entry name" value="NADP-dependent oxidoreductase domain"/>
    <property type="match status" value="1"/>
</dbReference>
<dbReference type="InterPro" id="IPR036812">
    <property type="entry name" value="NAD(P)_OxRdtase_dom_sf"/>
</dbReference>
<accession>A0A7S4SBQ3</accession>
<gene>
    <name evidence="5" type="ORF">DBRI00130_LOCUS31891</name>
</gene>
<name>A0A7S4SBQ3_9STRA</name>
<proteinExistence type="inferred from homology"/>
<protein>
    <recommendedName>
        <fullName evidence="4">NADP-dependent oxidoreductase domain-containing protein</fullName>
    </recommendedName>
</protein>
<feature type="domain" description="NADP-dependent oxidoreductase" evidence="4">
    <location>
        <begin position="52"/>
        <end position="172"/>
    </location>
</feature>
<comment type="similarity">
    <text evidence="1">Belongs to the aldo/keto reductase family.</text>
</comment>
<dbReference type="InterPro" id="IPR018170">
    <property type="entry name" value="Aldo/ket_reductase_CS"/>
</dbReference>
<evidence type="ECO:0000256" key="2">
    <source>
        <dbReference type="ARBA" id="ARBA00022857"/>
    </source>
</evidence>
<keyword evidence="2" id="KW-0521">NADP</keyword>
<dbReference type="PRINTS" id="PR00069">
    <property type="entry name" value="ALDKETRDTASE"/>
</dbReference>
<keyword evidence="3" id="KW-0560">Oxidoreductase</keyword>
<evidence type="ECO:0000313" key="5">
    <source>
        <dbReference type="EMBL" id="CAE4639416.1"/>
    </source>
</evidence>
<evidence type="ECO:0000256" key="3">
    <source>
        <dbReference type="ARBA" id="ARBA00023002"/>
    </source>
</evidence>
<reference evidence="5" key="1">
    <citation type="submission" date="2021-01" db="EMBL/GenBank/DDBJ databases">
        <authorList>
            <person name="Corre E."/>
            <person name="Pelletier E."/>
            <person name="Niang G."/>
            <person name="Scheremetjew M."/>
            <person name="Finn R."/>
            <person name="Kale V."/>
            <person name="Holt S."/>
            <person name="Cochrane G."/>
            <person name="Meng A."/>
            <person name="Brown T."/>
            <person name="Cohen L."/>
        </authorList>
    </citation>
    <scope>NUCLEOTIDE SEQUENCE</scope>
    <source>
        <strain evidence="5">GSO104</strain>
    </source>
</reference>